<dbReference type="STRING" id="1338011.BD94_1940"/>
<keyword evidence="3 10" id="KW-0132">Cell division</keyword>
<dbReference type="NCBIfam" id="TIGR01143">
    <property type="entry name" value="murF"/>
    <property type="match status" value="1"/>
</dbReference>
<comment type="function">
    <text evidence="10 11">Involved in cell wall formation. Catalyzes the final step in the synthesis of UDP-N-acetylmuramoyl-pentapeptide, the precursor of murein.</text>
</comment>
<dbReference type="Pfam" id="PF02875">
    <property type="entry name" value="Mur_ligase_C"/>
    <property type="match status" value="1"/>
</dbReference>
<dbReference type="Pfam" id="PF01225">
    <property type="entry name" value="Mur_ligase"/>
    <property type="match status" value="1"/>
</dbReference>
<gene>
    <name evidence="10" type="primary">murF</name>
    <name evidence="15" type="ORF">BD94_1940</name>
</gene>
<evidence type="ECO:0000256" key="9">
    <source>
        <dbReference type="ARBA" id="ARBA00023316"/>
    </source>
</evidence>
<keyword evidence="9 10" id="KW-0961">Cell wall biogenesis/degradation</keyword>
<dbReference type="RefSeq" id="WP_024564406.1">
    <property type="nucleotide sequence ID" value="NZ_CP007547.1"/>
</dbReference>
<keyword evidence="7 10" id="KW-0573">Peptidoglycan synthesis</keyword>
<dbReference type="InterPro" id="IPR036615">
    <property type="entry name" value="Mur_ligase_C_dom_sf"/>
</dbReference>
<dbReference type="GO" id="GO:0009252">
    <property type="term" value="P:peptidoglycan biosynthetic process"/>
    <property type="evidence" value="ECO:0007669"/>
    <property type="project" value="UniProtKB-UniRule"/>
</dbReference>
<dbReference type="InterPro" id="IPR005863">
    <property type="entry name" value="UDP-N-AcMur_synth"/>
</dbReference>
<evidence type="ECO:0000259" key="14">
    <source>
        <dbReference type="Pfam" id="PF08245"/>
    </source>
</evidence>
<dbReference type="AlphaFoldDB" id="A0A077EJN1"/>
<keyword evidence="2 10" id="KW-0436">Ligase</keyword>
<keyword evidence="4 10" id="KW-0547">Nucleotide-binding</keyword>
<evidence type="ECO:0000256" key="6">
    <source>
        <dbReference type="ARBA" id="ARBA00022960"/>
    </source>
</evidence>
<name>A0A077EJN1_9FLAO</name>
<keyword evidence="6 10" id="KW-0133">Cell shape</keyword>
<keyword evidence="8 10" id="KW-0131">Cell cycle</keyword>
<comment type="catalytic activity">
    <reaction evidence="10 11">
        <text>D-alanyl-D-alanine + UDP-N-acetyl-alpha-D-muramoyl-L-alanyl-gamma-D-glutamyl-meso-2,6-diaminopimelate + ATP = UDP-N-acetyl-alpha-D-muramoyl-L-alanyl-gamma-D-glutamyl-meso-2,6-diaminopimeloyl-D-alanyl-D-alanine + ADP + phosphate + H(+)</text>
        <dbReference type="Rhea" id="RHEA:28374"/>
        <dbReference type="ChEBI" id="CHEBI:15378"/>
        <dbReference type="ChEBI" id="CHEBI:30616"/>
        <dbReference type="ChEBI" id="CHEBI:43474"/>
        <dbReference type="ChEBI" id="CHEBI:57822"/>
        <dbReference type="ChEBI" id="CHEBI:61386"/>
        <dbReference type="ChEBI" id="CHEBI:83905"/>
        <dbReference type="ChEBI" id="CHEBI:456216"/>
        <dbReference type="EC" id="6.3.2.10"/>
    </reaction>
</comment>
<evidence type="ECO:0000256" key="8">
    <source>
        <dbReference type="ARBA" id="ARBA00023306"/>
    </source>
</evidence>
<dbReference type="InterPro" id="IPR013221">
    <property type="entry name" value="Mur_ligase_cen"/>
</dbReference>
<dbReference type="KEGG" id="eao:BD94_1940"/>
<dbReference type="HAMAP" id="MF_02019">
    <property type="entry name" value="MurF"/>
    <property type="match status" value="1"/>
</dbReference>
<dbReference type="HOGENOM" id="CLU_031507_4_0_10"/>
<proteinExistence type="inferred from homology"/>
<dbReference type="GO" id="GO:0008360">
    <property type="term" value="P:regulation of cell shape"/>
    <property type="evidence" value="ECO:0007669"/>
    <property type="project" value="UniProtKB-KW"/>
</dbReference>
<evidence type="ECO:0000313" key="16">
    <source>
        <dbReference type="Proteomes" id="UP000028933"/>
    </source>
</evidence>
<dbReference type="Gene3D" id="3.90.190.20">
    <property type="entry name" value="Mur ligase, C-terminal domain"/>
    <property type="match status" value="1"/>
</dbReference>
<evidence type="ECO:0000256" key="7">
    <source>
        <dbReference type="ARBA" id="ARBA00022984"/>
    </source>
</evidence>
<dbReference type="Gene3D" id="3.40.1190.10">
    <property type="entry name" value="Mur-like, catalytic domain"/>
    <property type="match status" value="1"/>
</dbReference>
<evidence type="ECO:0000256" key="5">
    <source>
        <dbReference type="ARBA" id="ARBA00022840"/>
    </source>
</evidence>
<dbReference type="GO" id="GO:0071555">
    <property type="term" value="P:cell wall organization"/>
    <property type="evidence" value="ECO:0007669"/>
    <property type="project" value="UniProtKB-KW"/>
</dbReference>
<dbReference type="InterPro" id="IPR004101">
    <property type="entry name" value="Mur_ligase_C"/>
</dbReference>
<dbReference type="GO" id="GO:0008766">
    <property type="term" value="F:UDP-N-acetylmuramoylalanyl-D-glutamyl-2,6-diaminopimelate-D-alanyl-D-alanine ligase activity"/>
    <property type="evidence" value="ECO:0007669"/>
    <property type="project" value="RHEA"/>
</dbReference>
<dbReference type="InterPro" id="IPR036565">
    <property type="entry name" value="Mur-like_cat_sf"/>
</dbReference>
<dbReference type="Proteomes" id="UP000028933">
    <property type="component" value="Chromosome"/>
</dbReference>
<comment type="subcellular location">
    <subcellularLocation>
        <location evidence="10 11">Cytoplasm</location>
    </subcellularLocation>
</comment>
<sequence>MNTEQLYAIYKTCNKVVIDSRKIEKGDLFFAFSGESFDAATQAEEAINKGAIAVVIENPDFNNPENNIFCFPSTLQTLQDLAKEHRKNLNIPIIGLTGSNGKTTTKELIHAVLVQKYSVQYTQGNLNNHIGVPLTLLSIQPGHEMAVVEMGANHQKEIELLCSIAQPDYGYITNFGKAHLEGFGGFEGVIKGKSELYDYLRANDKTILVNQADAIQEEKTAGYSKKITFGADVSDYQFQMFTENNRIGILFNNHKALSQLTGEYNFNNICAAISLGKYFDVEDTDIKAAIETYTPTNMRSQIVEREGKTLVLDTYNANPSSMEVSLKNFSQYKGSKTIIIGDMLELGDESRGEHERILALAENLNFDSIITVGPKFKEVNASGLAFESTALTGDYLKQNPVLTQNILLKGSRGIALEKLIELL</sequence>
<reference evidence="15" key="1">
    <citation type="journal article" date="2013" name="Lancet">
        <title>First case of E anophelis outbreak in an intensive-care unit.</title>
        <authorList>
            <person name="Teo J."/>
            <person name="Tan S.Y."/>
            <person name="Tay M."/>
            <person name="Ding Y."/>
            <person name="Kjelleberg S."/>
            <person name="Givskov M."/>
            <person name="Lin R.T."/>
            <person name="Yang L."/>
        </authorList>
    </citation>
    <scope>NUCLEOTIDE SEQUENCE [LARGE SCALE GENOMIC DNA]</scope>
    <source>
        <strain evidence="15">NUHP1</strain>
    </source>
</reference>
<dbReference type="EMBL" id="CP007547">
    <property type="protein sequence ID" value="AIL45715.1"/>
    <property type="molecule type" value="Genomic_DNA"/>
</dbReference>
<dbReference type="SUPFAM" id="SSF53244">
    <property type="entry name" value="MurD-like peptide ligases, peptide-binding domain"/>
    <property type="match status" value="1"/>
</dbReference>
<feature type="domain" description="Mur ligase C-terminal" evidence="13">
    <location>
        <begin position="298"/>
        <end position="382"/>
    </location>
</feature>
<comment type="pathway">
    <text evidence="10 11">Cell wall biogenesis; peptidoglycan biosynthesis.</text>
</comment>
<feature type="domain" description="Mur ligase N-terminal catalytic" evidence="12">
    <location>
        <begin position="16"/>
        <end position="65"/>
    </location>
</feature>
<feature type="domain" description="Mur ligase central" evidence="14">
    <location>
        <begin position="97"/>
        <end position="275"/>
    </location>
</feature>
<evidence type="ECO:0000259" key="13">
    <source>
        <dbReference type="Pfam" id="PF02875"/>
    </source>
</evidence>
<keyword evidence="5 10" id="KW-0067">ATP-binding</keyword>
<dbReference type="PANTHER" id="PTHR43024">
    <property type="entry name" value="UDP-N-ACETYLMURAMOYL-TRIPEPTIDE--D-ALANYL-D-ALANINE LIGASE"/>
    <property type="match status" value="1"/>
</dbReference>
<organism evidence="15 16">
    <name type="scientific">Elizabethkingia anophelis NUHP1</name>
    <dbReference type="NCBI Taxonomy" id="1338011"/>
    <lineage>
        <taxon>Bacteria</taxon>
        <taxon>Pseudomonadati</taxon>
        <taxon>Bacteroidota</taxon>
        <taxon>Flavobacteriia</taxon>
        <taxon>Flavobacteriales</taxon>
        <taxon>Weeksellaceae</taxon>
        <taxon>Elizabethkingia</taxon>
    </lineage>
</organism>
<evidence type="ECO:0000256" key="4">
    <source>
        <dbReference type="ARBA" id="ARBA00022741"/>
    </source>
</evidence>
<accession>A0A077EJN1</accession>
<evidence type="ECO:0000256" key="11">
    <source>
        <dbReference type="RuleBase" id="RU004136"/>
    </source>
</evidence>
<dbReference type="InterPro" id="IPR035911">
    <property type="entry name" value="MurE/MurF_N"/>
</dbReference>
<dbReference type="InterPro" id="IPR000713">
    <property type="entry name" value="Mur_ligase_N"/>
</dbReference>
<dbReference type="InterPro" id="IPR051046">
    <property type="entry name" value="MurCDEF_CellWall_CoF430Synth"/>
</dbReference>
<evidence type="ECO:0000256" key="3">
    <source>
        <dbReference type="ARBA" id="ARBA00022618"/>
    </source>
</evidence>
<dbReference type="Gene3D" id="3.40.1390.10">
    <property type="entry name" value="MurE/MurF, N-terminal domain"/>
    <property type="match status" value="1"/>
</dbReference>
<dbReference type="GO" id="GO:0005737">
    <property type="term" value="C:cytoplasm"/>
    <property type="evidence" value="ECO:0007669"/>
    <property type="project" value="UniProtKB-SubCell"/>
</dbReference>
<dbReference type="GO" id="GO:0005524">
    <property type="term" value="F:ATP binding"/>
    <property type="evidence" value="ECO:0007669"/>
    <property type="project" value="UniProtKB-UniRule"/>
</dbReference>
<evidence type="ECO:0000256" key="10">
    <source>
        <dbReference type="HAMAP-Rule" id="MF_02019"/>
    </source>
</evidence>
<protein>
    <recommendedName>
        <fullName evidence="10 11">UDP-N-acetylmuramoyl-tripeptide--D-alanyl-D-alanine ligase</fullName>
        <ecNumber evidence="10 11">6.3.2.10</ecNumber>
    </recommendedName>
    <alternativeName>
        <fullName evidence="10">D-alanyl-D-alanine-adding enzyme</fullName>
    </alternativeName>
</protein>
<evidence type="ECO:0000256" key="2">
    <source>
        <dbReference type="ARBA" id="ARBA00022598"/>
    </source>
</evidence>
<keyword evidence="1 10" id="KW-0963">Cytoplasm</keyword>
<dbReference type="GO" id="GO:0047480">
    <property type="term" value="F:UDP-N-acetylmuramoyl-tripeptide-D-alanyl-D-alanine ligase activity"/>
    <property type="evidence" value="ECO:0007669"/>
    <property type="project" value="UniProtKB-UniRule"/>
</dbReference>
<dbReference type="SUPFAM" id="SSF63418">
    <property type="entry name" value="MurE/MurF N-terminal domain"/>
    <property type="match status" value="1"/>
</dbReference>
<dbReference type="SUPFAM" id="SSF53623">
    <property type="entry name" value="MurD-like peptide ligases, catalytic domain"/>
    <property type="match status" value="1"/>
</dbReference>
<reference evidence="15" key="2">
    <citation type="journal article" date="2015" name="Genome Biol. Evol.">
        <title>Complete Genome Sequence and Transcriptomic Analysis of the Novel Pathogen Elizabethkingia anophelis in Response to Oxidative Stress.</title>
        <authorList>
            <person name="Li Y."/>
            <person name="Liu Y."/>
            <person name="Chew S.C."/>
            <person name="Tay M."/>
            <person name="Salido M.M."/>
            <person name="Teo J."/>
            <person name="Lauro F.M."/>
            <person name="Givskov M."/>
            <person name="Yang L."/>
        </authorList>
    </citation>
    <scope>NUCLEOTIDE SEQUENCE</scope>
    <source>
        <strain evidence="15">NUHP1</strain>
    </source>
</reference>
<dbReference type="EC" id="6.3.2.10" evidence="10 11"/>
<comment type="similarity">
    <text evidence="10">Belongs to the MurCDEF family. MurF subfamily.</text>
</comment>
<dbReference type="PANTHER" id="PTHR43024:SF1">
    <property type="entry name" value="UDP-N-ACETYLMURAMOYL-TRIPEPTIDE--D-ALANYL-D-ALANINE LIGASE"/>
    <property type="match status" value="1"/>
</dbReference>
<evidence type="ECO:0000313" key="15">
    <source>
        <dbReference type="EMBL" id="AIL45715.1"/>
    </source>
</evidence>
<dbReference type="GO" id="GO:0051301">
    <property type="term" value="P:cell division"/>
    <property type="evidence" value="ECO:0007669"/>
    <property type="project" value="UniProtKB-KW"/>
</dbReference>
<evidence type="ECO:0000259" key="12">
    <source>
        <dbReference type="Pfam" id="PF01225"/>
    </source>
</evidence>
<dbReference type="Pfam" id="PF08245">
    <property type="entry name" value="Mur_ligase_M"/>
    <property type="match status" value="1"/>
</dbReference>
<feature type="binding site" evidence="10">
    <location>
        <begin position="98"/>
        <end position="104"/>
    </location>
    <ligand>
        <name>ATP</name>
        <dbReference type="ChEBI" id="CHEBI:30616"/>
    </ligand>
</feature>
<dbReference type="eggNOG" id="COG0770">
    <property type="taxonomic scope" value="Bacteria"/>
</dbReference>
<evidence type="ECO:0000256" key="1">
    <source>
        <dbReference type="ARBA" id="ARBA00022490"/>
    </source>
</evidence>
<dbReference type="UniPathway" id="UPA00219"/>